<name>A0A2M7LLL1_9BACT</name>
<dbReference type="Pfam" id="PF09509">
    <property type="entry name" value="Hypoth_Ymh"/>
    <property type="match status" value="1"/>
</dbReference>
<comment type="caution">
    <text evidence="2">The sequence shown here is derived from an EMBL/GenBank/DDBJ whole genome shotgun (WGS) entry which is preliminary data.</text>
</comment>
<reference evidence="3" key="1">
    <citation type="submission" date="2017-09" db="EMBL/GenBank/DDBJ databases">
        <title>Depth-based differentiation of microbial function through sediment-hosted aquifers and enrichment of novel symbionts in the deep terrestrial subsurface.</title>
        <authorList>
            <person name="Probst A.J."/>
            <person name="Ladd B."/>
            <person name="Jarett J.K."/>
            <person name="Geller-Mcgrath D.E."/>
            <person name="Sieber C.M.K."/>
            <person name="Emerson J.B."/>
            <person name="Anantharaman K."/>
            <person name="Thomas B.C."/>
            <person name="Malmstrom R."/>
            <person name="Stieglmeier M."/>
            <person name="Klingl A."/>
            <person name="Woyke T."/>
            <person name="Ryan C.M."/>
            <person name="Banfield J.F."/>
        </authorList>
    </citation>
    <scope>NUCLEOTIDE SEQUENCE [LARGE SCALE GENOMIC DNA]</scope>
</reference>
<dbReference type="AlphaFoldDB" id="A0A2M7LLL1"/>
<dbReference type="InterPro" id="IPR012654">
    <property type="entry name" value="CHP02391"/>
</dbReference>
<evidence type="ECO:0000259" key="1">
    <source>
        <dbReference type="Pfam" id="PF09509"/>
    </source>
</evidence>
<sequence>MTMTMKKSEQKIGLVEELGKCFQALNVNQLYEESDHKTSKDWLAEVAAILKNLDEGDFQAFMNLRQHLYPSIPLATRKHAAEQIDGFVRQKVAEYKRYDFSYLDREIKNNPEDISNYIHDKELRDRCLDLLEAESKYDRVINQATQVLEDRVRTKAKLTDRLEGVRLINAALNPDPSKTVLKVSNDPDEQQGFCDICRGIMLAFRNPTHHHLTDKITREEAFKVCAFIDTLLPLIEKSTVSTPTIPSRTAQNITPAAQPHSGIKVSLQDGVASWANYAMAHHVWSSFRVSLVIDNYNGNRPDYVSLSMTADLANGGKWAANHFIFQGVEKQDEDFRIEANEVKKGSVFISDTLAHDTNKKAMPEIDKKTLKLHVSTRSGEKFVIAFDENKIVRG</sequence>
<evidence type="ECO:0000313" key="3">
    <source>
        <dbReference type="Proteomes" id="UP000228500"/>
    </source>
</evidence>
<evidence type="ECO:0000313" key="2">
    <source>
        <dbReference type="EMBL" id="PIX68967.1"/>
    </source>
</evidence>
<accession>A0A2M7LLL1</accession>
<proteinExistence type="predicted"/>
<feature type="domain" description="Conserved hypothetical protein CHP02391" evidence="1">
    <location>
        <begin position="120"/>
        <end position="232"/>
    </location>
</feature>
<dbReference type="EMBL" id="PFJH01000020">
    <property type="protein sequence ID" value="PIX68967.1"/>
    <property type="molecule type" value="Genomic_DNA"/>
</dbReference>
<organism evidence="2 3">
    <name type="scientific">Candidatus Roizmanbacteria bacterium CG_4_10_14_3_um_filter_39_13</name>
    <dbReference type="NCBI Taxonomy" id="1974831"/>
    <lineage>
        <taxon>Bacteria</taxon>
        <taxon>Candidatus Roizmaniibacteriota</taxon>
    </lineage>
</organism>
<dbReference type="Proteomes" id="UP000228500">
    <property type="component" value="Unassembled WGS sequence"/>
</dbReference>
<gene>
    <name evidence="2" type="ORF">COZ40_00485</name>
</gene>
<protein>
    <recommendedName>
        <fullName evidence="1">Conserved hypothetical protein CHP02391 domain-containing protein</fullName>
    </recommendedName>
</protein>